<name>A0A6J5X334_PRUAR</name>
<protein>
    <submittedName>
        <fullName evidence="2">Uncharacterized protein</fullName>
    </submittedName>
</protein>
<sequence>MKAIGSFDPIDPTVGPSLGVCHGPIYPQIGIKIEYYTQPGSFRFGNVRCYEVIAASHRLD</sequence>
<dbReference type="Proteomes" id="UP000507245">
    <property type="component" value="Unassembled WGS sequence"/>
</dbReference>
<dbReference type="Proteomes" id="UP000507222">
    <property type="component" value="Unassembled WGS sequence"/>
</dbReference>
<dbReference type="EMBL" id="CAEKDK010000003">
    <property type="protein sequence ID" value="CAB4274952.1"/>
    <property type="molecule type" value="Genomic_DNA"/>
</dbReference>
<gene>
    <name evidence="1" type="ORF">CURHAP_LOCUS23692</name>
    <name evidence="2" type="ORF">ORAREDHAP_LOCUS23252</name>
</gene>
<proteinExistence type="predicted"/>
<reference evidence="2 3" key="2">
    <citation type="submission" date="2020-05" db="EMBL/GenBank/DDBJ databases">
        <authorList>
            <person name="Campoy J."/>
            <person name="Schneeberger K."/>
            <person name="Spophaly S."/>
        </authorList>
    </citation>
    <scope>NUCLEOTIDE SEQUENCE [LARGE SCALE GENOMIC DNA]</scope>
    <source>
        <strain evidence="2">PruArmRojPasFocal</strain>
    </source>
</reference>
<accession>A0A6J5X334</accession>
<reference evidence="4" key="1">
    <citation type="journal article" date="2020" name="Genome Biol.">
        <title>Gamete binning: chromosome-level and haplotype-resolved genome assembly enabled by high-throughput single-cell sequencing of gamete genomes.</title>
        <authorList>
            <person name="Campoy J.A."/>
            <person name="Sun H."/>
            <person name="Goel M."/>
            <person name="Jiao W.-B."/>
            <person name="Folz-Donahue K."/>
            <person name="Wang N."/>
            <person name="Rubio M."/>
            <person name="Liu C."/>
            <person name="Kukat C."/>
            <person name="Ruiz D."/>
            <person name="Huettel B."/>
            <person name="Schneeberger K."/>
        </authorList>
    </citation>
    <scope>NUCLEOTIDE SEQUENCE [LARGE SCALE GENOMIC DNA]</scope>
    <source>
        <strain evidence="4">cv. Rojo Pasion</strain>
    </source>
</reference>
<dbReference type="EMBL" id="CAEKKB010000003">
    <property type="protein sequence ID" value="CAB4305308.1"/>
    <property type="molecule type" value="Genomic_DNA"/>
</dbReference>
<evidence type="ECO:0000313" key="4">
    <source>
        <dbReference type="Proteomes" id="UP000507245"/>
    </source>
</evidence>
<evidence type="ECO:0000313" key="1">
    <source>
        <dbReference type="EMBL" id="CAB4274952.1"/>
    </source>
</evidence>
<organism evidence="2 4">
    <name type="scientific">Prunus armeniaca</name>
    <name type="common">Apricot</name>
    <name type="synonym">Armeniaca vulgaris</name>
    <dbReference type="NCBI Taxonomy" id="36596"/>
    <lineage>
        <taxon>Eukaryota</taxon>
        <taxon>Viridiplantae</taxon>
        <taxon>Streptophyta</taxon>
        <taxon>Embryophyta</taxon>
        <taxon>Tracheophyta</taxon>
        <taxon>Spermatophyta</taxon>
        <taxon>Magnoliopsida</taxon>
        <taxon>eudicotyledons</taxon>
        <taxon>Gunneridae</taxon>
        <taxon>Pentapetalae</taxon>
        <taxon>rosids</taxon>
        <taxon>fabids</taxon>
        <taxon>Rosales</taxon>
        <taxon>Rosaceae</taxon>
        <taxon>Amygdaloideae</taxon>
        <taxon>Amygdaleae</taxon>
        <taxon>Prunus</taxon>
    </lineage>
</organism>
<evidence type="ECO:0000313" key="3">
    <source>
        <dbReference type="Proteomes" id="UP000507222"/>
    </source>
</evidence>
<evidence type="ECO:0000313" key="2">
    <source>
        <dbReference type="EMBL" id="CAB4305308.1"/>
    </source>
</evidence>
<keyword evidence="4" id="KW-1185">Reference proteome</keyword>
<dbReference type="AlphaFoldDB" id="A0A6J5X334"/>